<gene>
    <name evidence="1" type="ORF">ACFOUP_08810</name>
</gene>
<dbReference type="RefSeq" id="WP_241297057.1">
    <property type="nucleotide sequence ID" value="NZ_JAKZGR010000017.1"/>
</dbReference>
<accession>A0ABV8ELQ6</accession>
<dbReference type="Proteomes" id="UP001595766">
    <property type="component" value="Unassembled WGS sequence"/>
</dbReference>
<comment type="caution">
    <text evidence="1">The sequence shown here is derived from an EMBL/GenBank/DDBJ whole genome shotgun (WGS) entry which is preliminary data.</text>
</comment>
<protein>
    <submittedName>
        <fullName evidence="1">Uncharacterized protein</fullName>
    </submittedName>
</protein>
<name>A0ABV8ELQ6_9BACT</name>
<evidence type="ECO:0000313" key="1">
    <source>
        <dbReference type="EMBL" id="MFC3976474.1"/>
    </source>
</evidence>
<organism evidence="1 2">
    <name type="scientific">Belliella kenyensis</name>
    <dbReference type="NCBI Taxonomy" id="1472724"/>
    <lineage>
        <taxon>Bacteria</taxon>
        <taxon>Pseudomonadati</taxon>
        <taxon>Bacteroidota</taxon>
        <taxon>Cytophagia</taxon>
        <taxon>Cytophagales</taxon>
        <taxon>Cyclobacteriaceae</taxon>
        <taxon>Belliella</taxon>
    </lineage>
</organism>
<sequence length="194" mass="22567">MFNLNKYKVMTIFSRLFGKRPAVATVHEQPAVVEAPVIDRALFIEEAAPEPRRSREETLTILEELKSRDYERMGKEDGYEFKDFSRMDLQLELIAADFREAYDKELAKVSYQLSELEAVLEERLRETIPGIYRELETKYKSLKAKERELLLQKDLAVTGEGYVERAMKYYRAGFEAGLGVRLKGDLMFKHISVV</sequence>
<dbReference type="EMBL" id="JBHSAV010000033">
    <property type="protein sequence ID" value="MFC3976474.1"/>
    <property type="molecule type" value="Genomic_DNA"/>
</dbReference>
<proteinExistence type="predicted"/>
<reference evidence="2" key="1">
    <citation type="journal article" date="2019" name="Int. J. Syst. Evol. Microbiol.">
        <title>The Global Catalogue of Microorganisms (GCM) 10K type strain sequencing project: providing services to taxonomists for standard genome sequencing and annotation.</title>
        <authorList>
            <consortium name="The Broad Institute Genomics Platform"/>
            <consortium name="The Broad Institute Genome Sequencing Center for Infectious Disease"/>
            <person name="Wu L."/>
            <person name="Ma J."/>
        </authorList>
    </citation>
    <scope>NUCLEOTIDE SEQUENCE [LARGE SCALE GENOMIC DNA]</scope>
    <source>
        <strain evidence="2">CECT 8551</strain>
    </source>
</reference>
<evidence type="ECO:0000313" key="2">
    <source>
        <dbReference type="Proteomes" id="UP001595766"/>
    </source>
</evidence>
<keyword evidence="2" id="KW-1185">Reference proteome</keyword>